<keyword evidence="2" id="KW-1185">Reference proteome</keyword>
<name>A0AA89BH35_9ASTE</name>
<reference evidence="1" key="1">
    <citation type="submission" date="2022-12" db="EMBL/GenBank/DDBJ databases">
        <title>Draft genome assemblies for two species of Escallonia (Escalloniales).</title>
        <authorList>
            <person name="Chanderbali A."/>
            <person name="Dervinis C."/>
            <person name="Anghel I."/>
            <person name="Soltis D."/>
            <person name="Soltis P."/>
            <person name="Zapata F."/>
        </authorList>
    </citation>
    <scope>NUCLEOTIDE SEQUENCE</scope>
    <source>
        <strain evidence="1">UCBG64.0493</strain>
        <tissue evidence="1">Leaf</tissue>
    </source>
</reference>
<dbReference type="AlphaFoldDB" id="A0AA89BH35"/>
<dbReference type="Proteomes" id="UP001188597">
    <property type="component" value="Unassembled WGS sequence"/>
</dbReference>
<proteinExistence type="predicted"/>
<evidence type="ECO:0000313" key="1">
    <source>
        <dbReference type="EMBL" id="KAK3043589.1"/>
    </source>
</evidence>
<organism evidence="1 2">
    <name type="scientific">Escallonia herrerae</name>
    <dbReference type="NCBI Taxonomy" id="1293975"/>
    <lineage>
        <taxon>Eukaryota</taxon>
        <taxon>Viridiplantae</taxon>
        <taxon>Streptophyta</taxon>
        <taxon>Embryophyta</taxon>
        <taxon>Tracheophyta</taxon>
        <taxon>Spermatophyta</taxon>
        <taxon>Magnoliopsida</taxon>
        <taxon>eudicotyledons</taxon>
        <taxon>Gunneridae</taxon>
        <taxon>Pentapetalae</taxon>
        <taxon>asterids</taxon>
        <taxon>campanulids</taxon>
        <taxon>Escalloniales</taxon>
        <taxon>Escalloniaceae</taxon>
        <taxon>Escallonia</taxon>
    </lineage>
</organism>
<comment type="caution">
    <text evidence="1">The sequence shown here is derived from an EMBL/GenBank/DDBJ whole genome shotgun (WGS) entry which is preliminary data.</text>
</comment>
<dbReference type="EMBL" id="JAVXUP010000004">
    <property type="protein sequence ID" value="KAK3043589.1"/>
    <property type="molecule type" value="Genomic_DNA"/>
</dbReference>
<sequence>MDPSRAMRTSPSQATLLDCRLGYESLPQQRFAGLLVQLHSVHEHIPQVLGWAQAMPKFSGDLVNIEDSAEKTN</sequence>
<protein>
    <submittedName>
        <fullName evidence="1">Uncharacterized protein</fullName>
    </submittedName>
</protein>
<accession>A0AA89BH35</accession>
<evidence type="ECO:0000313" key="2">
    <source>
        <dbReference type="Proteomes" id="UP001188597"/>
    </source>
</evidence>
<gene>
    <name evidence="1" type="ORF">RJ639_001651</name>
</gene>